<accession>A0A938B4Y9</accession>
<evidence type="ECO:0000313" key="1">
    <source>
        <dbReference type="EMBL" id="MBM3226981.1"/>
    </source>
</evidence>
<gene>
    <name evidence="1" type="ORF">FJZ47_24710</name>
</gene>
<protein>
    <submittedName>
        <fullName evidence="1">Uncharacterized protein</fullName>
    </submittedName>
</protein>
<reference evidence="1" key="1">
    <citation type="submission" date="2019-03" db="EMBL/GenBank/DDBJ databases">
        <title>Lake Tanganyika Metagenome-Assembled Genomes (MAGs).</title>
        <authorList>
            <person name="Tran P."/>
        </authorList>
    </citation>
    <scope>NUCLEOTIDE SEQUENCE</scope>
    <source>
        <strain evidence="1">K_DeepCast_65m_m2_066</strain>
    </source>
</reference>
<dbReference type="AlphaFoldDB" id="A0A938B4Y9"/>
<organism evidence="1 2">
    <name type="scientific">Tectimicrobiota bacterium</name>
    <dbReference type="NCBI Taxonomy" id="2528274"/>
    <lineage>
        <taxon>Bacteria</taxon>
        <taxon>Pseudomonadati</taxon>
        <taxon>Nitrospinota/Tectimicrobiota group</taxon>
        <taxon>Candidatus Tectimicrobiota</taxon>
    </lineage>
</organism>
<sequence length="153" mass="16987">MSGFARHETHGICLWMGDPDCQAAHDGILQWLQEKCPTFCTDLPVGGSLNILRGNLGETIAFYTGYWSVFQSVDVKSFTANALNPFGRISKPDIDIVWIHFGATTDDDLAFLQEVKTTGEVSLSLADSLISDYEKLFATNVQGIMYPENWTTE</sequence>
<comment type="caution">
    <text evidence="1">The sequence shown here is derived from an EMBL/GenBank/DDBJ whole genome shotgun (WGS) entry which is preliminary data.</text>
</comment>
<dbReference type="Proteomes" id="UP000712673">
    <property type="component" value="Unassembled WGS sequence"/>
</dbReference>
<name>A0A938B4Y9_UNCTE</name>
<evidence type="ECO:0000313" key="2">
    <source>
        <dbReference type="Proteomes" id="UP000712673"/>
    </source>
</evidence>
<dbReference type="EMBL" id="VGLS01001136">
    <property type="protein sequence ID" value="MBM3226981.1"/>
    <property type="molecule type" value="Genomic_DNA"/>
</dbReference>
<proteinExistence type="predicted"/>